<proteinExistence type="inferred from homology"/>
<feature type="chain" id="PRO_5007748524" description="Carboxylic ester hydrolase" evidence="3">
    <location>
        <begin position="20"/>
        <end position="548"/>
    </location>
</feature>
<evidence type="ECO:0000259" key="4">
    <source>
        <dbReference type="Pfam" id="PF00135"/>
    </source>
</evidence>
<organism evidence="5 6">
    <name type="scientific">Exidia glandulosa HHB12029</name>
    <dbReference type="NCBI Taxonomy" id="1314781"/>
    <lineage>
        <taxon>Eukaryota</taxon>
        <taxon>Fungi</taxon>
        <taxon>Dikarya</taxon>
        <taxon>Basidiomycota</taxon>
        <taxon>Agaricomycotina</taxon>
        <taxon>Agaricomycetes</taxon>
        <taxon>Auriculariales</taxon>
        <taxon>Exidiaceae</taxon>
        <taxon>Exidia</taxon>
    </lineage>
</organism>
<keyword evidence="3" id="KW-0732">Signal</keyword>
<protein>
    <recommendedName>
        <fullName evidence="3">Carboxylic ester hydrolase</fullName>
        <ecNumber evidence="3">3.1.1.-</ecNumber>
    </recommendedName>
</protein>
<keyword evidence="6" id="KW-1185">Reference proteome</keyword>
<dbReference type="ESTHER" id="exigl-a0a165pu90">
    <property type="family name" value="Fungal_carboxylesterase_lipase"/>
</dbReference>
<dbReference type="EC" id="3.1.1.-" evidence="3"/>
<dbReference type="InterPro" id="IPR002018">
    <property type="entry name" value="CarbesteraseB"/>
</dbReference>
<keyword evidence="2 3" id="KW-0378">Hydrolase</keyword>
<dbReference type="InParanoid" id="A0A165PU90"/>
<dbReference type="Gene3D" id="3.40.50.1820">
    <property type="entry name" value="alpha/beta hydrolase"/>
    <property type="match status" value="1"/>
</dbReference>
<reference evidence="5 6" key="1">
    <citation type="journal article" date="2016" name="Mol. Biol. Evol.">
        <title>Comparative Genomics of Early-Diverging Mushroom-Forming Fungi Provides Insights into the Origins of Lignocellulose Decay Capabilities.</title>
        <authorList>
            <person name="Nagy L.G."/>
            <person name="Riley R."/>
            <person name="Tritt A."/>
            <person name="Adam C."/>
            <person name="Daum C."/>
            <person name="Floudas D."/>
            <person name="Sun H."/>
            <person name="Yadav J.S."/>
            <person name="Pangilinan J."/>
            <person name="Larsson K.H."/>
            <person name="Matsuura K."/>
            <person name="Barry K."/>
            <person name="Labutti K."/>
            <person name="Kuo R."/>
            <person name="Ohm R.A."/>
            <person name="Bhattacharya S.S."/>
            <person name="Shirouzu T."/>
            <person name="Yoshinaga Y."/>
            <person name="Martin F.M."/>
            <person name="Grigoriev I.V."/>
            <person name="Hibbett D.S."/>
        </authorList>
    </citation>
    <scope>NUCLEOTIDE SEQUENCE [LARGE SCALE GENOMIC DNA]</scope>
    <source>
        <strain evidence="5 6">HHB12029</strain>
    </source>
</reference>
<dbReference type="InterPro" id="IPR029058">
    <property type="entry name" value="AB_hydrolase_fold"/>
</dbReference>
<dbReference type="EMBL" id="KV425887">
    <property type="protein sequence ID" value="KZW02675.1"/>
    <property type="molecule type" value="Genomic_DNA"/>
</dbReference>
<dbReference type="AlphaFoldDB" id="A0A165PU90"/>
<dbReference type="Pfam" id="PF00135">
    <property type="entry name" value="COesterase"/>
    <property type="match status" value="1"/>
</dbReference>
<dbReference type="OrthoDB" id="408631at2759"/>
<feature type="signal peptide" evidence="3">
    <location>
        <begin position="1"/>
        <end position="19"/>
    </location>
</feature>
<sequence>MKLAVGFLLWACAVAAAAGAPKPTAKTLNGTYEGLHLPTWGQDAFLGIPFAQPPVGNLRFRWPQSLNTAFDQVRNATAYGNTCMQHSSTAGFPSKIDEDCLNLNIVRPSTQTGHPLPVLVWIYGGGLVSGSNSDPQYNLSGIVRTAQEVGQPILAVSINYRLGLWGFLQSTQLLAEGSANAGLLDQRMALRWIQENVAAFGGDPKRVTIWGESAGAQSIGLHLHSYDGRHDGLFSAAIMESGGPTGTNLSPLTYYLAPFENLTRTVGCWTASDQLSCMRALPASTLFDANPSQVWNPIVDGDFLTAYPSDLTPQGKFVKVPLITGANTDEGTSFSIRGLDNATALFDALLVWRQYALSPASIRRLFALYPDDASTPKPPYAVPPSVSFDEFGTQWRRSAALGGDLVMHAQRRKMAEAYTKAGQPVFSYRFDTPLWNAAPSTGANHFCNVVFMFQNISGALGPLPAFESYKTLSFGIGRAYANFAATRDPNGKGMPALGASLPRWPKYSLARPTNMVLNSNGSFVEADTWRRDGMAFLNTHAVDRELLA</sequence>
<evidence type="ECO:0000256" key="3">
    <source>
        <dbReference type="RuleBase" id="RU361235"/>
    </source>
</evidence>
<dbReference type="PANTHER" id="PTHR43918">
    <property type="entry name" value="ACETYLCHOLINESTERASE"/>
    <property type="match status" value="1"/>
</dbReference>
<dbReference type="GO" id="GO:0052689">
    <property type="term" value="F:carboxylic ester hydrolase activity"/>
    <property type="evidence" value="ECO:0007669"/>
    <property type="project" value="TreeGrafter"/>
</dbReference>
<dbReference type="InterPro" id="IPR019826">
    <property type="entry name" value="Carboxylesterase_B_AS"/>
</dbReference>
<dbReference type="InterPro" id="IPR050654">
    <property type="entry name" value="AChE-related_enzymes"/>
</dbReference>
<name>A0A165PU90_EXIGL</name>
<dbReference type="Proteomes" id="UP000077266">
    <property type="component" value="Unassembled WGS sequence"/>
</dbReference>
<comment type="similarity">
    <text evidence="1 3">Belongs to the type-B carboxylesterase/lipase family.</text>
</comment>
<dbReference type="SUPFAM" id="SSF53474">
    <property type="entry name" value="alpha/beta-Hydrolases"/>
    <property type="match status" value="1"/>
</dbReference>
<evidence type="ECO:0000313" key="6">
    <source>
        <dbReference type="Proteomes" id="UP000077266"/>
    </source>
</evidence>
<dbReference type="STRING" id="1314781.A0A165PU90"/>
<evidence type="ECO:0000256" key="2">
    <source>
        <dbReference type="ARBA" id="ARBA00022801"/>
    </source>
</evidence>
<gene>
    <name evidence="5" type="ORF">EXIGLDRAFT_829193</name>
</gene>
<evidence type="ECO:0000313" key="5">
    <source>
        <dbReference type="EMBL" id="KZW02675.1"/>
    </source>
</evidence>
<accession>A0A165PU90</accession>
<evidence type="ECO:0000256" key="1">
    <source>
        <dbReference type="ARBA" id="ARBA00005964"/>
    </source>
</evidence>
<dbReference type="PROSITE" id="PS00122">
    <property type="entry name" value="CARBOXYLESTERASE_B_1"/>
    <property type="match status" value="1"/>
</dbReference>
<feature type="domain" description="Carboxylesterase type B" evidence="4">
    <location>
        <begin position="25"/>
        <end position="520"/>
    </location>
</feature>
<dbReference type="PANTHER" id="PTHR43918:SF4">
    <property type="entry name" value="CARBOXYLIC ESTER HYDROLASE"/>
    <property type="match status" value="1"/>
</dbReference>